<dbReference type="PANTHER" id="PTHR34219">
    <property type="entry name" value="IRON-REGULATED INNER MEMBRANE PROTEIN-RELATED"/>
    <property type="match status" value="1"/>
</dbReference>
<feature type="transmembrane region" description="Helical" evidence="2">
    <location>
        <begin position="158"/>
        <end position="182"/>
    </location>
</feature>
<name>A0A7G9RJB8_9BURK</name>
<organism evidence="3 4">
    <name type="scientific">Diaphorobacter ruginosibacter</name>
    <dbReference type="NCBI Taxonomy" id="1715720"/>
    <lineage>
        <taxon>Bacteria</taxon>
        <taxon>Pseudomonadati</taxon>
        <taxon>Pseudomonadota</taxon>
        <taxon>Betaproteobacteria</taxon>
        <taxon>Burkholderiales</taxon>
        <taxon>Comamonadaceae</taxon>
        <taxon>Diaphorobacter</taxon>
    </lineage>
</organism>
<feature type="region of interest" description="Disordered" evidence="1">
    <location>
        <begin position="402"/>
        <end position="444"/>
    </location>
</feature>
<feature type="transmembrane region" description="Helical" evidence="2">
    <location>
        <begin position="372"/>
        <end position="392"/>
    </location>
</feature>
<dbReference type="PANTHER" id="PTHR34219:SF5">
    <property type="entry name" value="BLR4505 PROTEIN"/>
    <property type="match status" value="1"/>
</dbReference>
<keyword evidence="2" id="KW-0472">Membrane</keyword>
<dbReference type="KEGG" id="drg:H9K76_13745"/>
<evidence type="ECO:0000256" key="2">
    <source>
        <dbReference type="SAM" id="Phobius"/>
    </source>
</evidence>
<dbReference type="InterPro" id="IPR005625">
    <property type="entry name" value="PepSY-ass_TM"/>
</dbReference>
<keyword evidence="2" id="KW-1133">Transmembrane helix</keyword>
<evidence type="ECO:0000256" key="1">
    <source>
        <dbReference type="SAM" id="MobiDB-lite"/>
    </source>
</evidence>
<sequence>MTGRKFWVALHRYLGLAMLLFLLVISVTGSLLVFGHEIDAWLNPRLLRISHEQPAAHAPPALGADELLRRIEQAEPRLRVSLMPLSAPEGESYEVRVEPRIDVATGRPHAVDFNRLYVDPATGQILGRRQWGAIRLDRAHFIPFIDVLHRTLHLPGKWGMWLTGAVAIVWLVSSLLGAWLTLPRMASSGQGFWRKWKPAWSIKRGAAASRTVFDLHRCVGLWSLPVAVVLSTSGVYFNLADEVFKPLVSWFSTVHPHPVRSLPVVAEGNRQPAFGIDEAVMRARAHLAPATRHYQPWYANHLARQGVYRIAFKEPGMLERALSVRYEQIYLDDQTGDLRALYGYDNGTKGERFVIWQYPLHTGRALGWGGRLIVLLGGLAVCTMIMAGLLVWRSRRRARGGPRLGLNTRSEGPIFPREPTSSHEDACGKTAGSVHFGRDRTPDL</sequence>
<dbReference type="Pfam" id="PF03929">
    <property type="entry name" value="PepSY_TM"/>
    <property type="match status" value="1"/>
</dbReference>
<evidence type="ECO:0000313" key="3">
    <source>
        <dbReference type="EMBL" id="QNN55693.1"/>
    </source>
</evidence>
<accession>A0A7G9RJB8</accession>
<feature type="transmembrane region" description="Helical" evidence="2">
    <location>
        <begin position="219"/>
        <end position="239"/>
    </location>
</feature>
<gene>
    <name evidence="3" type="ORF">H9K76_13745</name>
</gene>
<evidence type="ECO:0000313" key="4">
    <source>
        <dbReference type="Proteomes" id="UP000515811"/>
    </source>
</evidence>
<dbReference type="Proteomes" id="UP000515811">
    <property type="component" value="Chromosome"/>
</dbReference>
<protein>
    <submittedName>
        <fullName evidence="3">PepSY domain-containing protein</fullName>
    </submittedName>
</protein>
<proteinExistence type="predicted"/>
<feature type="transmembrane region" description="Helical" evidence="2">
    <location>
        <begin position="12"/>
        <end position="34"/>
    </location>
</feature>
<keyword evidence="4" id="KW-1185">Reference proteome</keyword>
<reference evidence="3 4" key="1">
    <citation type="submission" date="2020-08" db="EMBL/GenBank/DDBJ databases">
        <title>Genome sequence of Diaphorobacter ruginosibacter DSM 27467T.</title>
        <authorList>
            <person name="Hyun D.-W."/>
            <person name="Bae J.-W."/>
        </authorList>
    </citation>
    <scope>NUCLEOTIDE SEQUENCE [LARGE SCALE GENOMIC DNA]</scope>
    <source>
        <strain evidence="3 4">DSM 27467</strain>
    </source>
</reference>
<dbReference type="RefSeq" id="WP_187595966.1">
    <property type="nucleotide sequence ID" value="NZ_CP060714.1"/>
</dbReference>
<dbReference type="AlphaFoldDB" id="A0A7G9RJB8"/>
<dbReference type="EMBL" id="CP060714">
    <property type="protein sequence ID" value="QNN55693.1"/>
    <property type="molecule type" value="Genomic_DNA"/>
</dbReference>
<keyword evidence="2" id="KW-0812">Transmembrane</keyword>